<comment type="similarity">
    <text evidence="10">Belongs to the glycosyltransferase group 1 family.</text>
</comment>
<evidence type="ECO:0000256" key="3">
    <source>
        <dbReference type="ARBA" id="ARBA00012621"/>
    </source>
</evidence>
<dbReference type="RefSeq" id="WP_136598706.1">
    <property type="nucleotide sequence ID" value="NZ_STGV01000003.1"/>
</dbReference>
<protein>
    <recommendedName>
        <fullName evidence="4 10">3-deoxy-D-manno-octulosonic acid transferase</fullName>
        <shortName evidence="10">Kdo transferase</shortName>
        <ecNumber evidence="3 10">2.4.99.12</ecNumber>
    </recommendedName>
    <alternativeName>
        <fullName evidence="6 10">Lipid IV(A) 3-deoxy-D-manno-octulosonic acid transferase</fullName>
    </alternativeName>
</protein>
<keyword evidence="10" id="KW-1003">Cell membrane</keyword>
<dbReference type="OrthoDB" id="9789797at2"/>
<comment type="caution">
    <text evidence="12">The sequence shown here is derived from an EMBL/GenBank/DDBJ whole genome shotgun (WGS) entry which is preliminary data.</text>
</comment>
<dbReference type="EC" id="2.4.99.12" evidence="3 10"/>
<evidence type="ECO:0000313" key="13">
    <source>
        <dbReference type="Proteomes" id="UP000308828"/>
    </source>
</evidence>
<reference evidence="12 13" key="1">
    <citation type="submission" date="2019-04" db="EMBL/GenBank/DDBJ databases">
        <title>Genome sequence of strain shin9-1.</title>
        <authorList>
            <person name="Gao J."/>
            <person name="Sun J."/>
        </authorList>
    </citation>
    <scope>NUCLEOTIDE SEQUENCE [LARGE SCALE GENOMIC DNA]</scope>
    <source>
        <strain evidence="13">shin9-1</strain>
    </source>
</reference>
<dbReference type="PANTHER" id="PTHR42755:SF1">
    <property type="entry name" value="3-DEOXY-D-MANNO-OCTULOSONIC ACID TRANSFERASE, MITOCHONDRIAL-RELATED"/>
    <property type="match status" value="1"/>
</dbReference>
<keyword evidence="10" id="KW-0448">Lipopolysaccharide biosynthesis</keyword>
<feature type="site" description="Transition state stabilizer" evidence="9">
    <location>
        <position position="214"/>
    </location>
</feature>
<dbReference type="GO" id="GO:0043842">
    <property type="term" value="F:Kdo transferase activity"/>
    <property type="evidence" value="ECO:0007669"/>
    <property type="project" value="UniProtKB-EC"/>
</dbReference>
<feature type="domain" description="3-deoxy-D-manno-octulosonic-acid transferase N-terminal" evidence="11">
    <location>
        <begin position="43"/>
        <end position="216"/>
    </location>
</feature>
<organism evidence="12 13">
    <name type="scientific">Peteryoungia ipomoeae</name>
    <dbReference type="NCBI Taxonomy" id="1210932"/>
    <lineage>
        <taxon>Bacteria</taxon>
        <taxon>Pseudomonadati</taxon>
        <taxon>Pseudomonadota</taxon>
        <taxon>Alphaproteobacteria</taxon>
        <taxon>Hyphomicrobiales</taxon>
        <taxon>Rhizobiaceae</taxon>
        <taxon>Peteryoungia</taxon>
    </lineage>
</organism>
<keyword evidence="5 10" id="KW-0808">Transferase</keyword>
<evidence type="ECO:0000256" key="4">
    <source>
        <dbReference type="ARBA" id="ARBA00019077"/>
    </source>
</evidence>
<name>A0A4S8P1X4_9HYPH</name>
<dbReference type="GO" id="GO:0005886">
    <property type="term" value="C:plasma membrane"/>
    <property type="evidence" value="ECO:0007669"/>
    <property type="project" value="UniProtKB-SubCell"/>
</dbReference>
<keyword evidence="13" id="KW-1185">Reference proteome</keyword>
<evidence type="ECO:0000256" key="9">
    <source>
        <dbReference type="PIRSR" id="PIRSR639901-2"/>
    </source>
</evidence>
<evidence type="ECO:0000256" key="2">
    <source>
        <dbReference type="ARBA" id="ARBA00004713"/>
    </source>
</evidence>
<evidence type="ECO:0000256" key="1">
    <source>
        <dbReference type="ARBA" id="ARBA00003394"/>
    </source>
</evidence>
<dbReference type="Gene3D" id="3.40.50.11720">
    <property type="entry name" value="3-Deoxy-D-manno-octulosonic-acid transferase, N-terminal domain"/>
    <property type="match status" value="1"/>
</dbReference>
<proteinExistence type="inferred from homology"/>
<feature type="active site" description="Proton acceptor" evidence="8">
    <location>
        <position position="70"/>
    </location>
</feature>
<dbReference type="UniPathway" id="UPA00958"/>
<dbReference type="GO" id="GO:0009244">
    <property type="term" value="P:lipopolysaccharide core region biosynthetic process"/>
    <property type="evidence" value="ECO:0007669"/>
    <property type="project" value="UniProtKB-UniRule"/>
</dbReference>
<dbReference type="InterPro" id="IPR038107">
    <property type="entry name" value="Glycos_transf_N_sf"/>
</dbReference>
<gene>
    <name evidence="12" type="ORF">FAA97_11705</name>
</gene>
<dbReference type="PANTHER" id="PTHR42755">
    <property type="entry name" value="3-DEOXY-MANNO-OCTULOSONATE CYTIDYLYLTRANSFERASE"/>
    <property type="match status" value="1"/>
</dbReference>
<dbReference type="Pfam" id="PF04413">
    <property type="entry name" value="Glycos_transf_N"/>
    <property type="match status" value="1"/>
</dbReference>
<evidence type="ECO:0000313" key="12">
    <source>
        <dbReference type="EMBL" id="THV23265.1"/>
    </source>
</evidence>
<comment type="function">
    <text evidence="1 10">Involved in lipopolysaccharide (LPS) biosynthesis. Catalyzes the transfer of 3-deoxy-D-manno-octulosonate (Kdo) residue(s) from CMP-Kdo to lipid IV(A), the tetraacyldisaccharide-1,4'-bisphosphate precursor of lipid A.</text>
</comment>
<dbReference type="Gene3D" id="3.40.50.2000">
    <property type="entry name" value="Glycogen Phosphorylase B"/>
    <property type="match status" value="1"/>
</dbReference>
<dbReference type="AlphaFoldDB" id="A0A4S8P1X4"/>
<evidence type="ECO:0000256" key="8">
    <source>
        <dbReference type="PIRSR" id="PIRSR639901-1"/>
    </source>
</evidence>
<sequence length="441" mass="48834">MNASEAAASFALKVYGWVGQGALPLSRPWLFQRARKGKEDKARLNERFGYPSRERPAGPLLWLHAASVGETMAVIPLMRELRRRDIHVLLTTGTVTSAEIARDRLGDTVIHQYVPLDLRPAVQRFLDYWQPDVAIGVESEIWPTTLAELNQRQIPQILVNARMSDRSFQRWMRYKPVAEALFSKLALVIAQSDLDGQNFRDLGAWPVQVSGNIKADSDAPPCDDVVRASYNVQIRNRKTWAAISTFDGEEAIVAMVHRALKAHTGLLTILVPRHPERGDEVEAMLKEKGLVVARRTRNDPITDETDIFLGDTIGEMGLYLRLTDLAFVGRSLTADGGQNPMEPAMLGCAVLSGPKVSNFRDAYQQLVRKGSARVVRDAEMLAKAVHFLLTNDLARTKMIDAGLETTQEMRGALAATMKGLEAHISPLSVQAKLVPRAAGTN</sequence>
<dbReference type="Proteomes" id="UP000308828">
    <property type="component" value="Unassembled WGS sequence"/>
</dbReference>
<feature type="site" description="Transition state stabilizer" evidence="9">
    <location>
        <position position="138"/>
    </location>
</feature>
<dbReference type="EMBL" id="STGV01000003">
    <property type="protein sequence ID" value="THV23265.1"/>
    <property type="molecule type" value="Genomic_DNA"/>
</dbReference>
<evidence type="ECO:0000256" key="7">
    <source>
        <dbReference type="ARBA" id="ARBA00049183"/>
    </source>
</evidence>
<accession>A0A4S8P1X4</accession>
<dbReference type="InterPro" id="IPR007507">
    <property type="entry name" value="Glycos_transf_N"/>
</dbReference>
<dbReference type="SUPFAM" id="SSF53756">
    <property type="entry name" value="UDP-Glycosyltransferase/glycogen phosphorylase"/>
    <property type="match status" value="1"/>
</dbReference>
<evidence type="ECO:0000256" key="6">
    <source>
        <dbReference type="ARBA" id="ARBA00031445"/>
    </source>
</evidence>
<comment type="catalytic activity">
    <reaction evidence="7 10">
        <text>lipid IVA (E. coli) + CMP-3-deoxy-beta-D-manno-octulosonate = alpha-Kdo-(2-&gt;6)-lipid IVA (E. coli) + CMP + H(+)</text>
        <dbReference type="Rhea" id="RHEA:28066"/>
        <dbReference type="ChEBI" id="CHEBI:15378"/>
        <dbReference type="ChEBI" id="CHEBI:58603"/>
        <dbReference type="ChEBI" id="CHEBI:60364"/>
        <dbReference type="ChEBI" id="CHEBI:60377"/>
        <dbReference type="ChEBI" id="CHEBI:85987"/>
        <dbReference type="EC" id="2.4.99.12"/>
    </reaction>
</comment>
<evidence type="ECO:0000259" key="11">
    <source>
        <dbReference type="Pfam" id="PF04413"/>
    </source>
</evidence>
<comment type="pathway">
    <text evidence="2 10">Bacterial outer membrane biogenesis; LPS core biosynthesis.</text>
</comment>
<dbReference type="NCBIfam" id="NF004387">
    <property type="entry name" value="PRK05749.1-3"/>
    <property type="match status" value="1"/>
</dbReference>
<evidence type="ECO:0000256" key="10">
    <source>
        <dbReference type="RuleBase" id="RU365103"/>
    </source>
</evidence>
<dbReference type="FunFam" id="3.40.50.11720:FF:000001">
    <property type="entry name" value="3-deoxy-D-manno-octulosonic acid transferase"/>
    <property type="match status" value="1"/>
</dbReference>
<evidence type="ECO:0000256" key="5">
    <source>
        <dbReference type="ARBA" id="ARBA00022679"/>
    </source>
</evidence>
<keyword evidence="10" id="KW-0472">Membrane</keyword>
<dbReference type="GO" id="GO:0009245">
    <property type="term" value="P:lipid A biosynthetic process"/>
    <property type="evidence" value="ECO:0007669"/>
    <property type="project" value="TreeGrafter"/>
</dbReference>
<dbReference type="InterPro" id="IPR039901">
    <property type="entry name" value="Kdotransferase"/>
</dbReference>
<comment type="subcellular location">
    <subcellularLocation>
        <location evidence="10">Cell membrane</location>
    </subcellularLocation>
</comment>